<dbReference type="GO" id="GO:0005179">
    <property type="term" value="F:hormone activity"/>
    <property type="evidence" value="ECO:0007669"/>
    <property type="project" value="UniProtKB-KW"/>
</dbReference>
<dbReference type="InterPro" id="IPR003978">
    <property type="entry name" value="Thrombopoietin"/>
</dbReference>
<dbReference type="PANTHER" id="PTHR10560:SF0">
    <property type="entry name" value="THROMBOPOIETIN"/>
    <property type="match status" value="1"/>
</dbReference>
<dbReference type="Proteomes" id="UP000261580">
    <property type="component" value="Unassembled WGS sequence"/>
</dbReference>
<accession>A0A3Q4HGB7</accession>
<dbReference type="InterPro" id="IPR009079">
    <property type="entry name" value="4_helix_cytokine-like_core"/>
</dbReference>
<evidence type="ECO:0000256" key="3">
    <source>
        <dbReference type="ARBA" id="ARBA00022525"/>
    </source>
</evidence>
<keyword evidence="3" id="KW-0964">Secreted</keyword>
<name>A0A3Q4HGB7_NEOBR</name>
<dbReference type="GeneTree" id="ENSGT00940000175304"/>
<dbReference type="GO" id="GO:0008283">
    <property type="term" value="P:cell population proliferation"/>
    <property type="evidence" value="ECO:0007669"/>
    <property type="project" value="InterPro"/>
</dbReference>
<keyword evidence="9" id="KW-1185">Reference proteome</keyword>
<evidence type="ECO:0000256" key="5">
    <source>
        <dbReference type="ARBA" id="ARBA00022729"/>
    </source>
</evidence>
<feature type="chain" id="PRO_5018698887" description="Thrombopoietin" evidence="7">
    <location>
        <begin position="19"/>
        <end position="240"/>
    </location>
</feature>
<evidence type="ECO:0000256" key="1">
    <source>
        <dbReference type="ARBA" id="ARBA00004613"/>
    </source>
</evidence>
<dbReference type="Pfam" id="PF00758">
    <property type="entry name" value="EPO_TPO"/>
    <property type="match status" value="1"/>
</dbReference>
<dbReference type="AlphaFoldDB" id="A0A3Q4HGB7"/>
<keyword evidence="6" id="KW-1015">Disulfide bond</keyword>
<reference evidence="8" key="1">
    <citation type="submission" date="2025-08" db="UniProtKB">
        <authorList>
            <consortium name="Ensembl"/>
        </authorList>
    </citation>
    <scope>IDENTIFICATION</scope>
</reference>
<reference evidence="8" key="2">
    <citation type="submission" date="2025-09" db="UniProtKB">
        <authorList>
            <consortium name="Ensembl"/>
        </authorList>
    </citation>
    <scope>IDENTIFICATION</scope>
</reference>
<evidence type="ECO:0000313" key="9">
    <source>
        <dbReference type="Proteomes" id="UP000261580"/>
    </source>
</evidence>
<dbReference type="OMA" id="SMEQTHI"/>
<comment type="similarity">
    <text evidence="2">Belongs to the EPO/TPO family.</text>
</comment>
<sequence length="240" mass="26540">MALSRLLLLCMIASEVWDSETKSTEFVCSRAARKALNIVPEMSSALVRMSLPLSLASRSIYFKEMGCLTTSIWMLYLICLLSVVTCSQPVHLSVLSLSLVSPMSPPLQSNCNGSATLSTQVQLPCTELHAASWEHKSEREKRGEIVASLRLLVEGVKSERSLRPAGCGALLLQRLENNINNYLLILTRLQLSGPVVTPSLSCVPRSTQSLRTVLMSYNLLISAKLEWFMVGLEHRCTNSR</sequence>
<dbReference type="GO" id="GO:0005125">
    <property type="term" value="F:cytokine activity"/>
    <property type="evidence" value="ECO:0007669"/>
    <property type="project" value="InterPro"/>
</dbReference>
<dbReference type="Ensembl" id="ENSNBRT00000019986.1">
    <property type="protein sequence ID" value="ENSNBRP00000019473.1"/>
    <property type="gene ID" value="ENSNBRG00000014997.1"/>
</dbReference>
<dbReference type="STRING" id="32507.ENSNBRP00000019473"/>
<keyword evidence="5 7" id="KW-0732">Signal</keyword>
<evidence type="ECO:0000256" key="2">
    <source>
        <dbReference type="ARBA" id="ARBA00005782"/>
    </source>
</evidence>
<dbReference type="SUPFAM" id="SSF47266">
    <property type="entry name" value="4-helical cytokines"/>
    <property type="match status" value="1"/>
</dbReference>
<comment type="subcellular location">
    <subcellularLocation>
        <location evidence="1">Secreted</location>
    </subcellularLocation>
</comment>
<dbReference type="GO" id="GO:0005576">
    <property type="term" value="C:extracellular region"/>
    <property type="evidence" value="ECO:0007669"/>
    <property type="project" value="UniProtKB-SubCell"/>
</dbReference>
<evidence type="ECO:0000256" key="6">
    <source>
        <dbReference type="ARBA" id="ARBA00023157"/>
    </source>
</evidence>
<proteinExistence type="inferred from homology"/>
<evidence type="ECO:0008006" key="10">
    <source>
        <dbReference type="Google" id="ProtNLM"/>
    </source>
</evidence>
<evidence type="ECO:0000256" key="7">
    <source>
        <dbReference type="SAM" id="SignalP"/>
    </source>
</evidence>
<dbReference type="PANTHER" id="PTHR10560">
    <property type="entry name" value="THROMBOPOIETIN"/>
    <property type="match status" value="1"/>
</dbReference>
<evidence type="ECO:0000256" key="4">
    <source>
        <dbReference type="ARBA" id="ARBA00022702"/>
    </source>
</evidence>
<dbReference type="InterPro" id="IPR001323">
    <property type="entry name" value="EPO_TPO"/>
</dbReference>
<dbReference type="Gene3D" id="1.20.1250.10">
    <property type="match status" value="1"/>
</dbReference>
<evidence type="ECO:0000313" key="8">
    <source>
        <dbReference type="Ensembl" id="ENSNBRP00000019473.1"/>
    </source>
</evidence>
<feature type="signal peptide" evidence="7">
    <location>
        <begin position="1"/>
        <end position="18"/>
    </location>
</feature>
<dbReference type="Bgee" id="ENSNBRG00000014997">
    <property type="expression patterns" value="Expressed in heart and 2 other cell types or tissues"/>
</dbReference>
<keyword evidence="4" id="KW-0372">Hormone</keyword>
<protein>
    <recommendedName>
        <fullName evidence="10">Thrombopoietin</fullName>
    </recommendedName>
</protein>
<organism evidence="8 9">
    <name type="scientific">Neolamprologus brichardi</name>
    <name type="common">Fairy cichlid</name>
    <name type="synonym">Lamprologus brichardi</name>
    <dbReference type="NCBI Taxonomy" id="32507"/>
    <lineage>
        <taxon>Eukaryota</taxon>
        <taxon>Metazoa</taxon>
        <taxon>Chordata</taxon>
        <taxon>Craniata</taxon>
        <taxon>Vertebrata</taxon>
        <taxon>Euteleostomi</taxon>
        <taxon>Actinopterygii</taxon>
        <taxon>Neopterygii</taxon>
        <taxon>Teleostei</taxon>
        <taxon>Neoteleostei</taxon>
        <taxon>Acanthomorphata</taxon>
        <taxon>Ovalentaria</taxon>
        <taxon>Cichlomorphae</taxon>
        <taxon>Cichliformes</taxon>
        <taxon>Cichlidae</taxon>
        <taxon>African cichlids</taxon>
        <taxon>Pseudocrenilabrinae</taxon>
        <taxon>Lamprologini</taxon>
        <taxon>Neolamprologus</taxon>
    </lineage>
</organism>